<evidence type="ECO:0000256" key="3">
    <source>
        <dbReference type="ARBA" id="ARBA00022840"/>
    </source>
</evidence>
<dbReference type="GO" id="GO:0030687">
    <property type="term" value="C:preribosome, large subunit precursor"/>
    <property type="evidence" value="ECO:0007669"/>
    <property type="project" value="TreeGrafter"/>
</dbReference>
<comment type="caution">
    <text evidence="6">The sequence shown here is derived from an EMBL/GenBank/DDBJ whole genome shotgun (WGS) entry which is preliminary data.</text>
</comment>
<feature type="domain" description="ATPase dynein-related AAA" evidence="4">
    <location>
        <begin position="1"/>
        <end position="59"/>
    </location>
</feature>
<keyword evidence="3" id="KW-0067">ATP-binding</keyword>
<dbReference type="GO" id="GO:0005524">
    <property type="term" value="F:ATP binding"/>
    <property type="evidence" value="ECO:0007669"/>
    <property type="project" value="UniProtKB-KW"/>
</dbReference>
<dbReference type="EMBL" id="BARS01007017">
    <property type="protein sequence ID" value="GAF77064.1"/>
    <property type="molecule type" value="Genomic_DNA"/>
</dbReference>
<dbReference type="InterPro" id="IPR013615">
    <property type="entry name" value="CbbQ_C"/>
</dbReference>
<dbReference type="GO" id="GO:0000055">
    <property type="term" value="P:ribosomal large subunit export from nucleus"/>
    <property type="evidence" value="ECO:0007669"/>
    <property type="project" value="TreeGrafter"/>
</dbReference>
<dbReference type="GO" id="GO:0000027">
    <property type="term" value="P:ribosomal large subunit assembly"/>
    <property type="evidence" value="ECO:0007669"/>
    <property type="project" value="TreeGrafter"/>
</dbReference>
<feature type="domain" description="CbbQ/NirQ/NorQ C-terminal" evidence="5">
    <location>
        <begin position="95"/>
        <end position="182"/>
    </location>
</feature>
<dbReference type="GO" id="GO:0016887">
    <property type="term" value="F:ATP hydrolysis activity"/>
    <property type="evidence" value="ECO:0007669"/>
    <property type="project" value="InterPro"/>
</dbReference>
<dbReference type="AlphaFoldDB" id="X0S7T7"/>
<gene>
    <name evidence="6" type="ORF">S01H1_13588</name>
</gene>
<reference evidence="6" key="1">
    <citation type="journal article" date="2014" name="Front. Microbiol.">
        <title>High frequency of phylogenetically diverse reductive dehalogenase-homologous genes in deep subseafloor sedimentary metagenomes.</title>
        <authorList>
            <person name="Kawai M."/>
            <person name="Futagami T."/>
            <person name="Toyoda A."/>
            <person name="Takaki Y."/>
            <person name="Nishi S."/>
            <person name="Hori S."/>
            <person name="Arai W."/>
            <person name="Tsubouchi T."/>
            <person name="Morono Y."/>
            <person name="Uchiyama I."/>
            <person name="Ito T."/>
            <person name="Fujiyama A."/>
            <person name="Inagaki F."/>
            <person name="Takami H."/>
        </authorList>
    </citation>
    <scope>NUCLEOTIDE SEQUENCE</scope>
    <source>
        <strain evidence="6">Expedition CK06-06</strain>
    </source>
</reference>
<dbReference type="Pfam" id="PF08406">
    <property type="entry name" value="CbbQ_C"/>
    <property type="match status" value="1"/>
</dbReference>
<protein>
    <recommendedName>
        <fullName evidence="7">ATPase dynein-related AAA domain-containing protein</fullName>
    </recommendedName>
</protein>
<comment type="similarity">
    <text evidence="1">Belongs to the CbbQ/NirQ/NorQ/GpvN family.</text>
</comment>
<dbReference type="PANTHER" id="PTHR48103:SF2">
    <property type="entry name" value="MIDASIN"/>
    <property type="match status" value="1"/>
</dbReference>
<evidence type="ECO:0000259" key="4">
    <source>
        <dbReference type="Pfam" id="PF07728"/>
    </source>
</evidence>
<dbReference type="GO" id="GO:0005634">
    <property type="term" value="C:nucleus"/>
    <property type="evidence" value="ECO:0007669"/>
    <property type="project" value="TreeGrafter"/>
</dbReference>
<dbReference type="Pfam" id="PF07728">
    <property type="entry name" value="AAA_5"/>
    <property type="match status" value="1"/>
</dbReference>
<dbReference type="InterPro" id="IPR011704">
    <property type="entry name" value="ATPase_dyneun-rel_AAA"/>
</dbReference>
<sequence length="189" mass="21213">MRNGLWLIIDEIDFADAEILSVLNAVLEPNGALVLKEKGHEVIKPHENFRLFATANAVGALAEYRGLYQGTNIMNEAFLDRWRCYVIDYLPADLEAKVLKASIDKMTISIADELVKVANMARQAFQAEELGSTFSTRRLLAWADSCMYHSKLKEQAPFKAAESTIFSKVSREDTVTLKGLMERVLLGKN</sequence>
<dbReference type="Gene3D" id="3.40.50.300">
    <property type="entry name" value="P-loop containing nucleotide triphosphate hydrolases"/>
    <property type="match status" value="1"/>
</dbReference>
<accession>X0S7T7</accession>
<evidence type="ECO:0000256" key="1">
    <source>
        <dbReference type="ARBA" id="ARBA00009417"/>
    </source>
</evidence>
<evidence type="ECO:0008006" key="7">
    <source>
        <dbReference type="Google" id="ProtNLM"/>
    </source>
</evidence>
<evidence type="ECO:0000259" key="5">
    <source>
        <dbReference type="Pfam" id="PF08406"/>
    </source>
</evidence>
<dbReference type="SUPFAM" id="SSF52540">
    <property type="entry name" value="P-loop containing nucleoside triphosphate hydrolases"/>
    <property type="match status" value="1"/>
</dbReference>
<evidence type="ECO:0000256" key="2">
    <source>
        <dbReference type="ARBA" id="ARBA00022741"/>
    </source>
</evidence>
<dbReference type="PANTHER" id="PTHR48103">
    <property type="entry name" value="MIDASIN-RELATED"/>
    <property type="match status" value="1"/>
</dbReference>
<organism evidence="6">
    <name type="scientific">marine sediment metagenome</name>
    <dbReference type="NCBI Taxonomy" id="412755"/>
    <lineage>
        <taxon>unclassified sequences</taxon>
        <taxon>metagenomes</taxon>
        <taxon>ecological metagenomes</taxon>
    </lineage>
</organism>
<dbReference type="InterPro" id="IPR027417">
    <property type="entry name" value="P-loop_NTPase"/>
</dbReference>
<name>X0S7T7_9ZZZZ</name>
<evidence type="ECO:0000313" key="6">
    <source>
        <dbReference type="EMBL" id="GAF77064.1"/>
    </source>
</evidence>
<keyword evidence="2" id="KW-0547">Nucleotide-binding</keyword>
<proteinExistence type="inferred from homology"/>